<accession>A0A0E1W872</accession>
<organism evidence="2">
    <name type="scientific">Burkholderia pseudomallei 1710a</name>
    <dbReference type="NCBI Taxonomy" id="320371"/>
    <lineage>
        <taxon>Bacteria</taxon>
        <taxon>Pseudomonadati</taxon>
        <taxon>Pseudomonadota</taxon>
        <taxon>Betaproteobacteria</taxon>
        <taxon>Burkholderiales</taxon>
        <taxon>Burkholderiaceae</taxon>
        <taxon>Burkholderia</taxon>
        <taxon>pseudomallei group</taxon>
    </lineage>
</organism>
<sequence>MAASAVAVASAATAIAAPREAHGRERLLRRPSAAATDGCRDRAAAARHGGITAAGGSESRRPSR</sequence>
<feature type="region of interest" description="Disordered" evidence="1">
    <location>
        <begin position="20"/>
        <end position="64"/>
    </location>
</feature>
<reference evidence="2" key="1">
    <citation type="submission" date="2009-05" db="EMBL/GenBank/DDBJ databases">
        <authorList>
            <person name="Harkins D.M."/>
            <person name="DeShazer D."/>
            <person name="Woods D.E."/>
            <person name="Brinkac L.M."/>
            <person name="Brown K.A."/>
            <person name="Hung G.C."/>
            <person name="Tuanyok A."/>
            <person name="Zhang B."/>
            <person name="Nierman W.C."/>
        </authorList>
    </citation>
    <scope>NUCLEOTIDE SEQUENCE [LARGE SCALE GENOMIC DNA]</scope>
    <source>
        <strain evidence="2">1710a</strain>
    </source>
</reference>
<dbReference type="AlphaFoldDB" id="A0A0E1W872"/>
<protein>
    <submittedName>
        <fullName evidence="2">Uncharacterized protein</fullName>
    </submittedName>
</protein>
<evidence type="ECO:0000256" key="1">
    <source>
        <dbReference type="SAM" id="MobiDB-lite"/>
    </source>
</evidence>
<proteinExistence type="predicted"/>
<name>A0A0E1W872_BURPE</name>
<gene>
    <name evidence="2" type="ORF">BURPS1710A_2434</name>
</gene>
<dbReference type="Proteomes" id="UP000001812">
    <property type="component" value="Chromosome I"/>
</dbReference>
<evidence type="ECO:0000313" key="2">
    <source>
        <dbReference type="EMBL" id="EET09445.1"/>
    </source>
</evidence>
<dbReference type="HOGENOM" id="CLU_207021_0_0_4"/>
<feature type="compositionally biased region" description="Low complexity" evidence="1">
    <location>
        <begin position="46"/>
        <end position="56"/>
    </location>
</feature>
<dbReference type="EMBL" id="CM000832">
    <property type="protein sequence ID" value="EET09445.1"/>
    <property type="molecule type" value="Genomic_DNA"/>
</dbReference>